<feature type="domain" description="DUF2207" evidence="4">
    <location>
        <begin position="76"/>
        <end position="237"/>
    </location>
</feature>
<keyword evidence="2" id="KW-0472">Membrane</keyword>
<evidence type="ECO:0000259" key="4">
    <source>
        <dbReference type="Pfam" id="PF09972"/>
    </source>
</evidence>
<feature type="chain" id="PRO_5020290427" evidence="3">
    <location>
        <begin position="21"/>
        <end position="662"/>
    </location>
</feature>
<reference evidence="6 7" key="1">
    <citation type="submission" date="2019-03" db="EMBL/GenBank/DDBJ databases">
        <title>Genomics of glacier-inhabiting Cryobacterium strains.</title>
        <authorList>
            <person name="Liu Q."/>
            <person name="Xin Y.-H."/>
        </authorList>
    </citation>
    <scope>NUCLEOTIDE SEQUENCE [LARGE SCALE GENOMIC DNA]</scope>
    <source>
        <strain evidence="6 7">Sr47</strain>
    </source>
</reference>
<dbReference type="Pfam" id="PF20990">
    <property type="entry name" value="DUF2207_C"/>
    <property type="match status" value="1"/>
</dbReference>
<feature type="transmembrane region" description="Helical" evidence="2">
    <location>
        <begin position="279"/>
        <end position="297"/>
    </location>
</feature>
<dbReference type="AlphaFoldDB" id="A0A4R8UGJ1"/>
<evidence type="ECO:0000313" key="6">
    <source>
        <dbReference type="EMBL" id="TFB54695.1"/>
    </source>
</evidence>
<dbReference type="InterPro" id="IPR018702">
    <property type="entry name" value="DUF2207"/>
</dbReference>
<feature type="region of interest" description="Disordered" evidence="1">
    <location>
        <begin position="620"/>
        <end position="662"/>
    </location>
</feature>
<accession>A0A4R8UGJ1</accession>
<evidence type="ECO:0000256" key="2">
    <source>
        <dbReference type="SAM" id="Phobius"/>
    </source>
</evidence>
<feature type="signal peptide" evidence="3">
    <location>
        <begin position="1"/>
        <end position="20"/>
    </location>
</feature>
<dbReference type="RefSeq" id="WP_134488198.1">
    <property type="nucleotide sequence ID" value="NZ_SOEZ01000017.1"/>
</dbReference>
<organism evidence="6 7">
    <name type="scientific">Cryobacterium tagatosivorans</name>
    <dbReference type="NCBI Taxonomy" id="1259199"/>
    <lineage>
        <taxon>Bacteria</taxon>
        <taxon>Bacillati</taxon>
        <taxon>Actinomycetota</taxon>
        <taxon>Actinomycetes</taxon>
        <taxon>Micrococcales</taxon>
        <taxon>Microbacteriaceae</taxon>
        <taxon>Cryobacterium</taxon>
    </lineage>
</organism>
<comment type="caution">
    <text evidence="6">The sequence shown here is derived from an EMBL/GenBank/DDBJ whole genome shotgun (WGS) entry which is preliminary data.</text>
</comment>
<dbReference type="Pfam" id="PF09972">
    <property type="entry name" value="DUF2207"/>
    <property type="match status" value="1"/>
</dbReference>
<feature type="transmembrane region" description="Helical" evidence="2">
    <location>
        <begin position="473"/>
        <end position="493"/>
    </location>
</feature>
<proteinExistence type="predicted"/>
<evidence type="ECO:0000256" key="3">
    <source>
        <dbReference type="SAM" id="SignalP"/>
    </source>
</evidence>
<keyword evidence="7" id="KW-1185">Reference proteome</keyword>
<feature type="compositionally biased region" description="Polar residues" evidence="1">
    <location>
        <begin position="621"/>
        <end position="632"/>
    </location>
</feature>
<keyword evidence="3" id="KW-0732">Signal</keyword>
<keyword evidence="2" id="KW-0812">Transmembrane</keyword>
<protein>
    <submittedName>
        <fullName evidence="6">DUF2207 domain-containing protein</fullName>
    </submittedName>
</protein>
<evidence type="ECO:0000313" key="7">
    <source>
        <dbReference type="Proteomes" id="UP000297866"/>
    </source>
</evidence>
<gene>
    <name evidence="6" type="ORF">E3O23_03420</name>
</gene>
<dbReference type="InterPro" id="IPR048389">
    <property type="entry name" value="YciQ-like_C"/>
</dbReference>
<sequence>MTRLLQIATSLALAAMVALAAPVAAPLAASAAVRADVQDFTFSSFEADYSLSRDDAQHSVLRTVETFVAEFPDFDQNRGMIRAIPNDYDGVPLHTSVESVTDANDSPVDYELIDTGDFTELALGTDEYVHGRQTYVITYTQQNVVRAFADTDADEFYWDTNGTGFAQPFSSVKARVHVDPALTEFLLPARAFCYVGAEGATTPCEISTTDAAASGTLFTAGARNLAAGENLSVAIGFQQGTFLQVAPVAPPDGEPGDGEYEYGDRGYGFFGPDSPGFSPLPLVMFGLSLLLAAAALLRRAFGPRGALGRGTIIAQYSVPAGYNLLEAGDLAGRTSSAIAAQIVSFAVRGKVRILDYPVSAEGGDYTLQLLSSDGVDPQERQLLEILFPGLRGGDVRELGVTNDALARDLAGFAPKARRSVTARGWRARAGGRGGLWIVIGLLGMLVAGIVLSAQSVADTINAMPTMLGLIDSAWLFPFFFVTMVCLFVAIAAARNPEVLTDAGAEQRDYVRGMQVYLKLAEQDRFRMLQSPDGALRVTVPGSIGGGVGGGGGEVDTVELVKLYEKLLPYAVLWGVEDEWAGELAVYYEQGAAQPDWFVSQSSFNAALFATSLHGLAGAVQASETPTPAPSTWSGSGGGSFSGGSSGGGFSGGGGGGGGGGGR</sequence>
<dbReference type="EMBL" id="SOEZ01000017">
    <property type="protein sequence ID" value="TFB54695.1"/>
    <property type="molecule type" value="Genomic_DNA"/>
</dbReference>
<dbReference type="Proteomes" id="UP000297866">
    <property type="component" value="Unassembled WGS sequence"/>
</dbReference>
<evidence type="ECO:0000256" key="1">
    <source>
        <dbReference type="SAM" id="MobiDB-lite"/>
    </source>
</evidence>
<feature type="compositionally biased region" description="Gly residues" evidence="1">
    <location>
        <begin position="634"/>
        <end position="662"/>
    </location>
</feature>
<evidence type="ECO:0000259" key="5">
    <source>
        <dbReference type="Pfam" id="PF20990"/>
    </source>
</evidence>
<feature type="transmembrane region" description="Helical" evidence="2">
    <location>
        <begin position="433"/>
        <end position="453"/>
    </location>
</feature>
<keyword evidence="2" id="KW-1133">Transmembrane helix</keyword>
<name>A0A4R8UGJ1_9MICO</name>
<feature type="domain" description="Predicted membrane protein YciQ-like C-terminal" evidence="5">
    <location>
        <begin position="332"/>
        <end position="533"/>
    </location>
</feature>
<dbReference type="OrthoDB" id="4973253at2"/>